<feature type="compositionally biased region" description="Gly residues" evidence="1">
    <location>
        <begin position="12"/>
        <end position="21"/>
    </location>
</feature>
<dbReference type="GeneID" id="25731794"/>
<dbReference type="AlphaFoldDB" id="A0A0D2J0Z9"/>
<feature type="region of interest" description="Disordered" evidence="1">
    <location>
        <begin position="1"/>
        <end position="24"/>
    </location>
</feature>
<evidence type="ECO:0000256" key="1">
    <source>
        <dbReference type="SAM" id="MobiDB-lite"/>
    </source>
</evidence>
<name>A0A0D2J0Z9_9CHLO</name>
<evidence type="ECO:0000313" key="3">
    <source>
        <dbReference type="Proteomes" id="UP000054498"/>
    </source>
</evidence>
<gene>
    <name evidence="2" type="ORF">MNEG_14250</name>
</gene>
<dbReference type="EMBL" id="KK104575">
    <property type="protein sequence ID" value="KIY93712.1"/>
    <property type="molecule type" value="Genomic_DNA"/>
</dbReference>
<protein>
    <submittedName>
        <fullName evidence="2">Uncharacterized protein</fullName>
    </submittedName>
</protein>
<feature type="non-terminal residue" evidence="2">
    <location>
        <position position="1"/>
    </location>
</feature>
<reference evidence="2 3" key="1">
    <citation type="journal article" date="2013" name="BMC Genomics">
        <title>Reconstruction of the lipid metabolism for the microalga Monoraphidium neglectum from its genome sequence reveals characteristics suitable for biofuel production.</title>
        <authorList>
            <person name="Bogen C."/>
            <person name="Al-Dilaimi A."/>
            <person name="Albersmeier A."/>
            <person name="Wichmann J."/>
            <person name="Grundmann M."/>
            <person name="Rupp O."/>
            <person name="Lauersen K.J."/>
            <person name="Blifernez-Klassen O."/>
            <person name="Kalinowski J."/>
            <person name="Goesmann A."/>
            <person name="Mussgnug J.H."/>
            <person name="Kruse O."/>
        </authorList>
    </citation>
    <scope>NUCLEOTIDE SEQUENCE [LARGE SCALE GENOMIC DNA]</scope>
    <source>
        <strain evidence="2 3">SAG 48.87</strain>
    </source>
</reference>
<dbReference type="RefSeq" id="XP_013892732.1">
    <property type="nucleotide sequence ID" value="XM_014037278.1"/>
</dbReference>
<dbReference type="Proteomes" id="UP000054498">
    <property type="component" value="Unassembled WGS sequence"/>
</dbReference>
<evidence type="ECO:0000313" key="2">
    <source>
        <dbReference type="EMBL" id="KIY93712.1"/>
    </source>
</evidence>
<accession>A0A0D2J0Z9</accession>
<proteinExistence type="predicted"/>
<sequence>DAGAAPHHSENGAGGGGNGGGGEERVLALALAQLEEEVAAEDPWNGDLTVRLLDMPFVDQIADAAEISAWQV</sequence>
<dbReference type="KEGG" id="mng:MNEG_14250"/>
<organism evidence="2 3">
    <name type="scientific">Monoraphidium neglectum</name>
    <dbReference type="NCBI Taxonomy" id="145388"/>
    <lineage>
        <taxon>Eukaryota</taxon>
        <taxon>Viridiplantae</taxon>
        <taxon>Chlorophyta</taxon>
        <taxon>core chlorophytes</taxon>
        <taxon>Chlorophyceae</taxon>
        <taxon>CS clade</taxon>
        <taxon>Sphaeropleales</taxon>
        <taxon>Selenastraceae</taxon>
        <taxon>Monoraphidium</taxon>
    </lineage>
</organism>
<keyword evidence="3" id="KW-1185">Reference proteome</keyword>